<keyword evidence="2" id="KW-0472">Membrane</keyword>
<evidence type="ECO:0000313" key="3">
    <source>
        <dbReference type="EMBL" id="KAF8912093.1"/>
    </source>
</evidence>
<feature type="region of interest" description="Disordered" evidence="1">
    <location>
        <begin position="1"/>
        <end position="41"/>
    </location>
</feature>
<proteinExistence type="predicted"/>
<feature type="transmembrane region" description="Helical" evidence="2">
    <location>
        <begin position="200"/>
        <end position="217"/>
    </location>
</feature>
<feature type="compositionally biased region" description="Acidic residues" evidence="1">
    <location>
        <begin position="295"/>
        <end position="306"/>
    </location>
</feature>
<dbReference type="Proteomes" id="UP000724874">
    <property type="component" value="Unassembled WGS sequence"/>
</dbReference>
<evidence type="ECO:0000256" key="1">
    <source>
        <dbReference type="SAM" id="MobiDB-lite"/>
    </source>
</evidence>
<feature type="compositionally biased region" description="Polar residues" evidence="1">
    <location>
        <begin position="69"/>
        <end position="84"/>
    </location>
</feature>
<reference evidence="3" key="1">
    <citation type="submission" date="2020-11" db="EMBL/GenBank/DDBJ databases">
        <authorList>
            <consortium name="DOE Joint Genome Institute"/>
            <person name="Ahrendt S."/>
            <person name="Riley R."/>
            <person name="Andreopoulos W."/>
            <person name="LaButti K."/>
            <person name="Pangilinan J."/>
            <person name="Ruiz-duenas F.J."/>
            <person name="Barrasa J.M."/>
            <person name="Sanchez-Garcia M."/>
            <person name="Camarero S."/>
            <person name="Miyauchi S."/>
            <person name="Serrano A."/>
            <person name="Linde D."/>
            <person name="Babiker R."/>
            <person name="Drula E."/>
            <person name="Ayuso-Fernandez I."/>
            <person name="Pacheco R."/>
            <person name="Padilla G."/>
            <person name="Ferreira P."/>
            <person name="Barriuso J."/>
            <person name="Kellner H."/>
            <person name="Castanera R."/>
            <person name="Alfaro M."/>
            <person name="Ramirez L."/>
            <person name="Pisabarro A.G."/>
            <person name="Kuo A."/>
            <person name="Tritt A."/>
            <person name="Lipzen A."/>
            <person name="He G."/>
            <person name="Yan M."/>
            <person name="Ng V."/>
            <person name="Cullen D."/>
            <person name="Martin F."/>
            <person name="Rosso M.-N."/>
            <person name="Henrissat B."/>
            <person name="Hibbett D."/>
            <person name="Martinez A.T."/>
            <person name="Grigoriev I.V."/>
        </authorList>
    </citation>
    <scope>NUCLEOTIDE SEQUENCE</scope>
    <source>
        <strain evidence="3">AH 44721</strain>
    </source>
</reference>
<evidence type="ECO:0000313" key="4">
    <source>
        <dbReference type="Proteomes" id="UP000724874"/>
    </source>
</evidence>
<keyword evidence="2" id="KW-1133">Transmembrane helix</keyword>
<keyword evidence="4" id="KW-1185">Reference proteome</keyword>
<dbReference type="EMBL" id="JADNYJ010000003">
    <property type="protein sequence ID" value="KAF8912093.1"/>
    <property type="molecule type" value="Genomic_DNA"/>
</dbReference>
<dbReference type="AlphaFoldDB" id="A0A9P5P029"/>
<feature type="compositionally biased region" description="Basic residues" evidence="1">
    <location>
        <begin position="318"/>
        <end position="329"/>
    </location>
</feature>
<feature type="compositionally biased region" description="Low complexity" evidence="1">
    <location>
        <begin position="1"/>
        <end position="13"/>
    </location>
</feature>
<feature type="compositionally biased region" description="Polar residues" evidence="1">
    <location>
        <begin position="53"/>
        <end position="62"/>
    </location>
</feature>
<dbReference type="OrthoDB" id="3253553at2759"/>
<feature type="region of interest" description="Disordered" evidence="1">
    <location>
        <begin position="53"/>
        <end position="139"/>
    </location>
</feature>
<feature type="transmembrane region" description="Helical" evidence="2">
    <location>
        <begin position="353"/>
        <end position="371"/>
    </location>
</feature>
<evidence type="ECO:0000256" key="2">
    <source>
        <dbReference type="SAM" id="Phobius"/>
    </source>
</evidence>
<accession>A0A9P5P029</accession>
<sequence length="419" mass="46050">MPTPHSSTPGSSSRLQYPPSSVHRGPHVVDPEDYAPPSDEIDISHFPKWSRNWYNAKNTSPRYNADTDIYNSMPPSHPNSQQKSPFDPGYVHDPYSTFNSDPYSPYDPPPPLSSVGHGSSRDLLPWSSDPPEYGPPLDPMMKEERMRMLEREFGPKAKSKDEGKGLVDEEGKPFVGTVDEKGNLVTVGPKKRIFVRTLQVLLAAGACIPAIYAAVAIKQPNSSDPPPPANKPPSTSFISSNMGMMVLPVGNTGKKNKKAKEGKKGNAKYGPPGGQGDVQVNLIVDPTAFQPPDASESDSEEEDSMDEAMPGVYDRQQRTRRKKRNRNRRRRGFMEGLAMEAEWKKARSWVTKLAILDGVGIVLWGAMFVFIMTGKRCPSGGFNGWCNAYNVSTASACLLCITFGVSAFSIKQSPRTRTS</sequence>
<name>A0A9P5P029_GYMJU</name>
<feature type="transmembrane region" description="Helical" evidence="2">
    <location>
        <begin position="391"/>
        <end position="410"/>
    </location>
</feature>
<keyword evidence="2" id="KW-0812">Transmembrane</keyword>
<comment type="caution">
    <text evidence="3">The sequence shown here is derived from an EMBL/GenBank/DDBJ whole genome shotgun (WGS) entry which is preliminary data.</text>
</comment>
<feature type="region of interest" description="Disordered" evidence="1">
    <location>
        <begin position="220"/>
        <end position="329"/>
    </location>
</feature>
<gene>
    <name evidence="3" type="ORF">CPB84DRAFT_1761243</name>
</gene>
<organism evidence="3 4">
    <name type="scientific">Gymnopilus junonius</name>
    <name type="common">Spectacular rustgill mushroom</name>
    <name type="synonym">Gymnopilus spectabilis subsp. junonius</name>
    <dbReference type="NCBI Taxonomy" id="109634"/>
    <lineage>
        <taxon>Eukaryota</taxon>
        <taxon>Fungi</taxon>
        <taxon>Dikarya</taxon>
        <taxon>Basidiomycota</taxon>
        <taxon>Agaricomycotina</taxon>
        <taxon>Agaricomycetes</taxon>
        <taxon>Agaricomycetidae</taxon>
        <taxon>Agaricales</taxon>
        <taxon>Agaricineae</taxon>
        <taxon>Hymenogastraceae</taxon>
        <taxon>Gymnopilus</taxon>
    </lineage>
</organism>
<protein>
    <recommendedName>
        <fullName evidence="5">Transmembrane protein</fullName>
    </recommendedName>
</protein>
<evidence type="ECO:0008006" key="5">
    <source>
        <dbReference type="Google" id="ProtNLM"/>
    </source>
</evidence>